<evidence type="ECO:0000256" key="6">
    <source>
        <dbReference type="PROSITE-ProRule" id="PRU00309"/>
    </source>
</evidence>
<evidence type="ECO:0000313" key="9">
    <source>
        <dbReference type="EMBL" id="CAL1267712.1"/>
    </source>
</evidence>
<evidence type="ECO:0000313" key="10">
    <source>
        <dbReference type="Proteomes" id="UP001497382"/>
    </source>
</evidence>
<feature type="compositionally biased region" description="Acidic residues" evidence="7">
    <location>
        <begin position="229"/>
        <end position="243"/>
    </location>
</feature>
<evidence type="ECO:0000256" key="1">
    <source>
        <dbReference type="ARBA" id="ARBA00001968"/>
    </source>
</evidence>
<dbReference type="Pfam" id="PF13613">
    <property type="entry name" value="HTH_Tnp_4"/>
    <property type="match status" value="1"/>
</dbReference>
<accession>A0AAV1Z8D0</accession>
<dbReference type="PROSITE" id="PS50950">
    <property type="entry name" value="ZF_THAP"/>
    <property type="match status" value="1"/>
</dbReference>
<name>A0AAV1Z8D0_9ARAC</name>
<dbReference type="EMBL" id="CAXIEN010000030">
    <property type="protein sequence ID" value="CAL1267712.1"/>
    <property type="molecule type" value="Genomic_DNA"/>
</dbReference>
<protein>
    <recommendedName>
        <fullName evidence="8">THAP-type domain-containing protein</fullName>
    </recommendedName>
</protein>
<evidence type="ECO:0000256" key="7">
    <source>
        <dbReference type="SAM" id="MobiDB-lite"/>
    </source>
</evidence>
<keyword evidence="2" id="KW-0479">Metal-binding</keyword>
<dbReference type="Pfam" id="PF05485">
    <property type="entry name" value="THAP"/>
    <property type="match status" value="1"/>
</dbReference>
<dbReference type="SUPFAM" id="SSF57716">
    <property type="entry name" value="Glucocorticoid receptor-like (DNA-binding domain)"/>
    <property type="match status" value="1"/>
</dbReference>
<dbReference type="Proteomes" id="UP001497382">
    <property type="component" value="Unassembled WGS sequence"/>
</dbReference>
<dbReference type="InterPro" id="IPR027806">
    <property type="entry name" value="HARBI1_dom"/>
</dbReference>
<dbReference type="PANTHER" id="PTHR23080:SF144">
    <property type="entry name" value="SPINDLE AND KINETOCHORE ASSOCIATED COMPLEX SUBUNIT 3"/>
    <property type="match status" value="1"/>
</dbReference>
<comment type="caution">
    <text evidence="9">The sequence shown here is derived from an EMBL/GenBank/DDBJ whole genome shotgun (WGS) entry which is preliminary data.</text>
</comment>
<keyword evidence="3 6" id="KW-0863">Zinc-finger</keyword>
<keyword evidence="4" id="KW-0862">Zinc</keyword>
<dbReference type="InterPro" id="IPR006612">
    <property type="entry name" value="THAP_Znf"/>
</dbReference>
<proteinExistence type="predicted"/>
<evidence type="ECO:0000256" key="5">
    <source>
        <dbReference type="ARBA" id="ARBA00023125"/>
    </source>
</evidence>
<dbReference type="InterPro" id="IPR027805">
    <property type="entry name" value="Transposase_HTH_dom"/>
</dbReference>
<reference evidence="9 10" key="1">
    <citation type="submission" date="2024-04" db="EMBL/GenBank/DDBJ databases">
        <authorList>
            <person name="Rising A."/>
            <person name="Reimegard J."/>
            <person name="Sonavane S."/>
            <person name="Akerstrom W."/>
            <person name="Nylinder S."/>
            <person name="Hedman E."/>
            <person name="Kallberg Y."/>
        </authorList>
    </citation>
    <scope>NUCLEOTIDE SEQUENCE [LARGE SCALE GENOMIC DNA]</scope>
</reference>
<dbReference type="GO" id="GO:0008270">
    <property type="term" value="F:zinc ion binding"/>
    <property type="evidence" value="ECO:0007669"/>
    <property type="project" value="UniProtKB-KW"/>
</dbReference>
<dbReference type="Pfam" id="PF13359">
    <property type="entry name" value="DDE_Tnp_4"/>
    <property type="match status" value="1"/>
</dbReference>
<organism evidence="9 10">
    <name type="scientific">Larinioides sclopetarius</name>
    <dbReference type="NCBI Taxonomy" id="280406"/>
    <lineage>
        <taxon>Eukaryota</taxon>
        <taxon>Metazoa</taxon>
        <taxon>Ecdysozoa</taxon>
        <taxon>Arthropoda</taxon>
        <taxon>Chelicerata</taxon>
        <taxon>Arachnida</taxon>
        <taxon>Araneae</taxon>
        <taxon>Araneomorphae</taxon>
        <taxon>Entelegynae</taxon>
        <taxon>Araneoidea</taxon>
        <taxon>Araneidae</taxon>
        <taxon>Larinioides</taxon>
    </lineage>
</organism>
<sequence>MSRKGTYKYCIVPCCISSTAKTPEKIFFNVPRDSVRRKAWTNAMKRDEKLNKELSSTTPLWCCEDHFLLAEDMENYWQWKLTNNIKQYILKPNVIPHIFECQLKRPVAVERSAVKKRKNMHIVQEAMSSYSCNQTPSTSNIPEFPPNSSEMCVITQEVGDPDIHKSIQVNLNLKKPYRSKGTNTFVEMTSVGCSTSNMGVNVGTSISPEKFQQSLYSVDNDSSSSDFNVTDESESSDFSSESEDVEQANYKKHMLVGTVLSIEKEPKLYLGITKKSFYLIKLLSEETSLPINHIYLVLKKIRLNLQFSILAMDFGLTTSTACRIFSKSLPLIASSMRDLIVMPDKNAVQAHLPISFRARYGHLISIIDCFEIEVEKPSNPVSQALTWSAYYNCNTIKYLISCTPDGLVTFISEGFGGRASDLLIVQNSGFLNNLVPGTAVMADRGFKNISHLLQQKNCNLIRPPSVSAATKSSKHEVKETKRIAAVRIHVERLIRRVREFKMLAPHVCVDRQHIPLLDLIVIIVCGIINMQDQLIK</sequence>
<keyword evidence="10" id="KW-1185">Reference proteome</keyword>
<dbReference type="AlphaFoldDB" id="A0AAV1Z8D0"/>
<gene>
    <name evidence="9" type="ORF">LARSCL_LOCUS3828</name>
</gene>
<keyword evidence="5 6" id="KW-0238">DNA-binding</keyword>
<evidence type="ECO:0000259" key="8">
    <source>
        <dbReference type="PROSITE" id="PS50950"/>
    </source>
</evidence>
<evidence type="ECO:0000256" key="2">
    <source>
        <dbReference type="ARBA" id="ARBA00022723"/>
    </source>
</evidence>
<comment type="cofactor">
    <cofactor evidence="1">
        <name>a divalent metal cation</name>
        <dbReference type="ChEBI" id="CHEBI:60240"/>
    </cofactor>
</comment>
<dbReference type="PANTHER" id="PTHR23080">
    <property type="entry name" value="THAP DOMAIN PROTEIN"/>
    <property type="match status" value="1"/>
</dbReference>
<feature type="region of interest" description="Disordered" evidence="7">
    <location>
        <begin position="218"/>
        <end position="243"/>
    </location>
</feature>
<evidence type="ECO:0000256" key="3">
    <source>
        <dbReference type="ARBA" id="ARBA00022771"/>
    </source>
</evidence>
<evidence type="ECO:0000256" key="4">
    <source>
        <dbReference type="ARBA" id="ARBA00022833"/>
    </source>
</evidence>
<dbReference type="SMART" id="SM00980">
    <property type="entry name" value="THAP"/>
    <property type="match status" value="1"/>
</dbReference>
<dbReference type="GO" id="GO:0003677">
    <property type="term" value="F:DNA binding"/>
    <property type="evidence" value="ECO:0007669"/>
    <property type="project" value="UniProtKB-UniRule"/>
</dbReference>
<feature type="domain" description="THAP-type" evidence="8">
    <location>
        <begin position="1"/>
        <end position="99"/>
    </location>
</feature>